<reference evidence="4" key="1">
    <citation type="submission" date="2025-08" db="UniProtKB">
        <authorList>
            <consortium name="RefSeq"/>
        </authorList>
    </citation>
    <scope>IDENTIFICATION</scope>
</reference>
<feature type="compositionally biased region" description="Basic residues" evidence="1">
    <location>
        <begin position="416"/>
        <end position="431"/>
    </location>
</feature>
<feature type="compositionally biased region" description="Basic and acidic residues" evidence="1">
    <location>
        <begin position="381"/>
        <end position="397"/>
    </location>
</feature>
<feature type="compositionally biased region" description="Basic and acidic residues" evidence="1">
    <location>
        <begin position="583"/>
        <end position="608"/>
    </location>
</feature>
<evidence type="ECO:0000313" key="4">
    <source>
        <dbReference type="RefSeq" id="XP_011023886.1"/>
    </source>
</evidence>
<name>A0AAJ6U737_POPEU</name>
<evidence type="ECO:0000256" key="1">
    <source>
        <dbReference type="SAM" id="MobiDB-lite"/>
    </source>
</evidence>
<dbReference type="InterPro" id="IPR024768">
    <property type="entry name" value="Marf1"/>
</dbReference>
<dbReference type="GeneID" id="105125219"/>
<dbReference type="InterPro" id="IPR021139">
    <property type="entry name" value="NYN"/>
</dbReference>
<protein>
    <submittedName>
        <fullName evidence="4">Endo-1,4-beta-xylanase B-like isoform X10</fullName>
    </submittedName>
</protein>
<feature type="compositionally biased region" description="Basic and acidic residues" evidence="1">
    <location>
        <begin position="519"/>
        <end position="541"/>
    </location>
</feature>
<feature type="compositionally biased region" description="Basic and acidic residues" evidence="1">
    <location>
        <begin position="297"/>
        <end position="318"/>
    </location>
</feature>
<feature type="compositionally biased region" description="Polar residues" evidence="1">
    <location>
        <begin position="235"/>
        <end position="247"/>
    </location>
</feature>
<proteinExistence type="predicted"/>
<feature type="compositionally biased region" description="Basic residues" evidence="1">
    <location>
        <begin position="624"/>
        <end position="650"/>
    </location>
</feature>
<accession>A0AAJ6U737</accession>
<feature type="domain" description="NYN" evidence="2">
    <location>
        <begin position="18"/>
        <end position="155"/>
    </location>
</feature>
<feature type="compositionally biased region" description="Basic and acidic residues" evidence="1">
    <location>
        <begin position="549"/>
        <end position="570"/>
    </location>
</feature>
<dbReference type="GO" id="GO:0004540">
    <property type="term" value="F:RNA nuclease activity"/>
    <property type="evidence" value="ECO:0007669"/>
    <property type="project" value="InterPro"/>
</dbReference>
<dbReference type="Proteomes" id="UP000694918">
    <property type="component" value="Unplaced"/>
</dbReference>
<evidence type="ECO:0000259" key="2">
    <source>
        <dbReference type="Pfam" id="PF01936"/>
    </source>
</evidence>
<dbReference type="PANTHER" id="PTHR14379:SF3">
    <property type="entry name" value="MEIOSIS REGULATOR AND MRNA STABILITY FACTOR 1"/>
    <property type="match status" value="1"/>
</dbReference>
<dbReference type="GO" id="GO:0010468">
    <property type="term" value="P:regulation of gene expression"/>
    <property type="evidence" value="ECO:0007669"/>
    <property type="project" value="InterPro"/>
</dbReference>
<organism evidence="3 4">
    <name type="scientific">Populus euphratica</name>
    <name type="common">Euphrates poplar</name>
    <dbReference type="NCBI Taxonomy" id="75702"/>
    <lineage>
        <taxon>Eukaryota</taxon>
        <taxon>Viridiplantae</taxon>
        <taxon>Streptophyta</taxon>
        <taxon>Embryophyta</taxon>
        <taxon>Tracheophyta</taxon>
        <taxon>Spermatophyta</taxon>
        <taxon>Magnoliopsida</taxon>
        <taxon>eudicotyledons</taxon>
        <taxon>Gunneridae</taxon>
        <taxon>Pentapetalae</taxon>
        <taxon>rosids</taxon>
        <taxon>fabids</taxon>
        <taxon>Malpighiales</taxon>
        <taxon>Salicaceae</taxon>
        <taxon>Saliceae</taxon>
        <taxon>Populus</taxon>
    </lineage>
</organism>
<dbReference type="RefSeq" id="XP_011023886.1">
    <property type="nucleotide sequence ID" value="XM_011025584.1"/>
</dbReference>
<feature type="compositionally biased region" description="Polar residues" evidence="1">
    <location>
        <begin position="183"/>
        <end position="198"/>
    </location>
</feature>
<dbReference type="GO" id="GO:0005777">
    <property type="term" value="C:peroxisome"/>
    <property type="evidence" value="ECO:0007669"/>
    <property type="project" value="InterPro"/>
</dbReference>
<evidence type="ECO:0000313" key="3">
    <source>
        <dbReference type="Proteomes" id="UP000694918"/>
    </source>
</evidence>
<feature type="compositionally biased region" description="Basic and acidic residues" evidence="1">
    <location>
        <begin position="335"/>
        <end position="359"/>
    </location>
</feature>
<sequence length="650" mass="69390">MDGGGGGGGADAQYARAKTSVWWDIENCAVPRGCDPHAIAQNISSALVEMNYCGPVSISAYGDTHGINPDAQMALSSTGIALNHVPAAGVKDASDKKILVDMLFWAVDNPAPANYLLISGDRDFSNALHQLRMRRYNILLAQPPTASAALVAAAKSVWLWTSLLAGGRPLPEFELQQLRSKNYTSTSNTTQIPASDTAQIKEPADTYSEKPYVANQKSPSTSRRAKGRANAILRNPSQTNESKTTGTPLEPSATPPMPGRPNGTSSTSAPSTRVPAFDILNNFGHPASSSPQPQNPELKHDPKNKPDSKKNKKSKGENSKGSGEGKGQELSQNKKNPEGEDSKGSGEGKGPELKHDLQKEPGSSNKKKPGGENSKGSCEGKVPELKHDPQKKPEGENSKGSGEGKGPELKHDPQKKPRSRNRKKPRSRNRKKPEGEDSKGSGEGKGPELKHDLQKEPGSSNKKKPGGENKKKQEGENSKGSCEGEGPELKHDPDKKPGGENKKKQEGENSRGSCEGEGPELKHDPDKKPEGENKKKPEGENSKGSCARRGAEVKHDPQKKPRNENKKKPEGGNSKGSLGGKGPELRGDPSKKPGSENKKEPAGEDKKVASARKGVSMKKAVVPRSKRHVGVTKQGKGKKKSPAAKAKVRK</sequence>
<feature type="compositionally biased region" description="Gly residues" evidence="1">
    <location>
        <begin position="573"/>
        <end position="582"/>
    </location>
</feature>
<feature type="compositionally biased region" description="Basic and acidic residues" evidence="1">
    <location>
        <begin position="487"/>
        <end position="509"/>
    </location>
</feature>
<feature type="compositionally biased region" description="Basic and acidic residues" evidence="1">
    <location>
        <begin position="432"/>
        <end position="455"/>
    </location>
</feature>
<dbReference type="PANTHER" id="PTHR14379">
    <property type="entry name" value="LIMKAIN B LKAP"/>
    <property type="match status" value="1"/>
</dbReference>
<dbReference type="Gene3D" id="3.40.50.1010">
    <property type="entry name" value="5'-nuclease"/>
    <property type="match status" value="1"/>
</dbReference>
<feature type="compositionally biased region" description="Basic and acidic residues" evidence="1">
    <location>
        <begin position="405"/>
        <end position="415"/>
    </location>
</feature>
<dbReference type="Pfam" id="PF01936">
    <property type="entry name" value="NYN"/>
    <property type="match status" value="1"/>
</dbReference>
<dbReference type="AlphaFoldDB" id="A0AAJ6U737"/>
<keyword evidence="3" id="KW-1185">Reference proteome</keyword>
<feature type="compositionally biased region" description="Basic and acidic residues" evidence="1">
    <location>
        <begin position="465"/>
        <end position="477"/>
    </location>
</feature>
<gene>
    <name evidence="4" type="primary">LOC105125219</name>
</gene>
<dbReference type="CDD" id="cd10910">
    <property type="entry name" value="PIN_limkain_b1_N_like"/>
    <property type="match status" value="1"/>
</dbReference>
<feature type="compositionally biased region" description="Polar residues" evidence="1">
    <location>
        <begin position="262"/>
        <end position="271"/>
    </location>
</feature>
<feature type="region of interest" description="Disordered" evidence="1">
    <location>
        <begin position="183"/>
        <end position="650"/>
    </location>
</feature>